<feature type="transmembrane region" description="Helical" evidence="13">
    <location>
        <begin position="445"/>
        <end position="466"/>
    </location>
</feature>
<dbReference type="PANTHER" id="PTHR11537">
    <property type="entry name" value="VOLTAGE-GATED POTASSIUM CHANNEL"/>
    <property type="match status" value="1"/>
</dbReference>
<feature type="transmembrane region" description="Helical" evidence="13">
    <location>
        <begin position="602"/>
        <end position="623"/>
    </location>
</feature>
<keyword evidence="4 13" id="KW-0812">Transmembrane</keyword>
<evidence type="ECO:0000256" key="6">
    <source>
        <dbReference type="ARBA" id="ARBA00022882"/>
    </source>
</evidence>
<evidence type="ECO:0000256" key="2">
    <source>
        <dbReference type="ARBA" id="ARBA00022448"/>
    </source>
</evidence>
<dbReference type="EMBL" id="MG973375">
    <property type="protein sequence ID" value="AWJ68228.1"/>
    <property type="molecule type" value="mRNA"/>
</dbReference>
<dbReference type="GO" id="GO:0005251">
    <property type="term" value="F:delayed rectifier potassium channel activity"/>
    <property type="evidence" value="ECO:0007669"/>
    <property type="project" value="TreeGrafter"/>
</dbReference>
<dbReference type="PRINTS" id="PR01491">
    <property type="entry name" value="KVCHANNEL"/>
</dbReference>
<dbReference type="AlphaFoldDB" id="A0A2S1WM17"/>
<dbReference type="InterPro" id="IPR005821">
    <property type="entry name" value="Ion_trans_dom"/>
</dbReference>
<sequence>MPIQDPVAFQQLRQATSVRHNLPSWSISCNSTHPSSLIQVTNSISNYRKRSHFPKINHNLSTGSENSTPFNPTSEWYPLLRPASQQTNKMHERLSAATGHMSNISTDINKLPSAQPENQECLKLQQNNQLLACHSFDEKKIKSQTPFETSKSVDENLLRDIERQLTASSAEADAVHSNFPKRFNADTFAGSESHFQVRLKENNQEHWNFTLPQDFSAIQEECPSCRSELSAKNLRGKKTSFEMNDDVIDQQEIPETISLIQTNNSPECRPPRDDFVYEFERKQQKHQTTHRIFANPCASRQDDHFAMYNSTSNERIAINVSGLRFETQLSTIERFSDTLLGCREKRNRYFDPLKNEYFFDRNRPSFDAILYYYQSGGRLRRPVNVPTDVFTEEIKFYELDSQAIEQYLEDEGYTKEEVRPMPVNEFQRKVWLLMEYPESSMAARLLALVSVSVILLSIVIFCLETLPQFKNYRMVNASGNSSETRVEEDIPKFTEPFFIVETGCIIWFFTELLLRFLSCPNRLCFIKNIMNIIDLLAIMPYLITIGTMFINSDRAGVNNQAMSLAILRVIRLVRVFRIFKLSRHSKGLQILGQTIKASMRELGLLIFFLLICVILFSSAVYFAEADTANSHFRSIPDAFWWAVVTMTTVGYGDMMPISAWGKLVGSLCAIAGVLTIALPVPVIVSNFNYFYHREADSEERDKFLQLQAAVTNNNSKSANMCPGINDGDGDDDVVLGDEGDDGYDDVLNYDVHEKILEESECCHSRCKTDYFDRHMNSSNNNNY</sequence>
<feature type="domain" description="BTB" evidence="14">
    <location>
        <begin position="314"/>
        <end position="412"/>
    </location>
</feature>
<dbReference type="FunFam" id="1.20.120.350:FF:000028">
    <property type="entry name" value="Potassium voltage-gated channel subfamily a member"/>
    <property type="match status" value="1"/>
</dbReference>
<evidence type="ECO:0000256" key="5">
    <source>
        <dbReference type="ARBA" id="ARBA00022826"/>
    </source>
</evidence>
<name>A0A2S1WM17_9ANNE</name>
<dbReference type="GO" id="GO:0051260">
    <property type="term" value="P:protein homooligomerization"/>
    <property type="evidence" value="ECO:0007669"/>
    <property type="project" value="InterPro"/>
</dbReference>
<feature type="transmembrane region" description="Helical" evidence="13">
    <location>
        <begin position="497"/>
        <end position="517"/>
    </location>
</feature>
<dbReference type="InterPro" id="IPR028325">
    <property type="entry name" value="VG_K_chnl"/>
</dbReference>
<feature type="transmembrane region" description="Helical" evidence="13">
    <location>
        <begin position="529"/>
        <end position="550"/>
    </location>
</feature>
<keyword evidence="6" id="KW-0851">Voltage-gated channel</keyword>
<dbReference type="GO" id="GO:0001508">
    <property type="term" value="P:action potential"/>
    <property type="evidence" value="ECO:0007669"/>
    <property type="project" value="TreeGrafter"/>
</dbReference>
<dbReference type="Pfam" id="PF02214">
    <property type="entry name" value="BTB_2"/>
    <property type="match status" value="1"/>
</dbReference>
<evidence type="ECO:0000256" key="13">
    <source>
        <dbReference type="SAM" id="Phobius"/>
    </source>
</evidence>
<evidence type="ECO:0000256" key="10">
    <source>
        <dbReference type="ARBA" id="ARBA00023136"/>
    </source>
</evidence>
<protein>
    <submittedName>
        <fullName evidence="15">Putative potassium voltage-gated channel Shaker family 1</fullName>
    </submittedName>
</protein>
<keyword evidence="10 13" id="KW-0472">Membrane</keyword>
<dbReference type="SUPFAM" id="SSF54695">
    <property type="entry name" value="POZ domain"/>
    <property type="match status" value="1"/>
</dbReference>
<keyword evidence="8 13" id="KW-1133">Transmembrane helix</keyword>
<evidence type="ECO:0000256" key="8">
    <source>
        <dbReference type="ARBA" id="ARBA00022989"/>
    </source>
</evidence>
<comment type="subcellular location">
    <subcellularLocation>
        <location evidence="1">Membrane</location>
        <topology evidence="1">Multi-pass membrane protein</topology>
    </subcellularLocation>
</comment>
<evidence type="ECO:0000256" key="1">
    <source>
        <dbReference type="ARBA" id="ARBA00004141"/>
    </source>
</evidence>
<keyword evidence="11" id="KW-0325">Glycoprotein</keyword>
<evidence type="ECO:0000256" key="11">
    <source>
        <dbReference type="ARBA" id="ARBA00023180"/>
    </source>
</evidence>
<dbReference type="InterPro" id="IPR003131">
    <property type="entry name" value="T1-type_BTB"/>
</dbReference>
<dbReference type="PRINTS" id="PR00169">
    <property type="entry name" value="KCHANNEL"/>
</dbReference>
<reference evidence="15" key="1">
    <citation type="submission" date="2018-02" db="EMBL/GenBank/DDBJ databases">
        <title>Hirudo verbana central nervous system transcriptome analysis of ion channel and receptor content.</title>
        <authorList>
            <person name="Northcutt A.J."/>
            <person name="Schulz D.J."/>
            <person name="Mesce K.A."/>
        </authorList>
    </citation>
    <scope>NUCLEOTIDE SEQUENCE</scope>
</reference>
<dbReference type="PRINTS" id="PR01496">
    <property type="entry name" value="SHAKERCHANEL"/>
</dbReference>
<evidence type="ECO:0000259" key="14">
    <source>
        <dbReference type="SMART" id="SM00225"/>
    </source>
</evidence>
<keyword evidence="12" id="KW-0407">Ion channel</keyword>
<keyword evidence="2" id="KW-0813">Transport</keyword>
<accession>A0A2S1WM17</accession>
<evidence type="ECO:0000256" key="12">
    <source>
        <dbReference type="ARBA" id="ARBA00023303"/>
    </source>
</evidence>
<dbReference type="InterPro" id="IPR000210">
    <property type="entry name" value="BTB/POZ_dom"/>
</dbReference>
<dbReference type="InterPro" id="IPR011333">
    <property type="entry name" value="SKP1/BTB/POZ_sf"/>
</dbReference>
<organism evidence="15">
    <name type="scientific">Hirudo verbana</name>
    <dbReference type="NCBI Taxonomy" id="311461"/>
    <lineage>
        <taxon>Eukaryota</taxon>
        <taxon>Metazoa</taxon>
        <taxon>Spiralia</taxon>
        <taxon>Lophotrochozoa</taxon>
        <taxon>Annelida</taxon>
        <taxon>Clitellata</taxon>
        <taxon>Hirudinea</taxon>
        <taxon>Hirudinida</taxon>
        <taxon>Hirudiniformes</taxon>
        <taxon>Hirudinidae</taxon>
        <taxon>Hirudo</taxon>
    </lineage>
</organism>
<keyword evidence="5" id="KW-0631">Potassium channel</keyword>
<keyword evidence="7" id="KW-0630">Potassium</keyword>
<proteinExistence type="evidence at transcript level"/>
<feature type="transmembrane region" description="Helical" evidence="13">
    <location>
        <begin position="663"/>
        <end position="684"/>
    </location>
</feature>
<dbReference type="InterPro" id="IPR027359">
    <property type="entry name" value="Volt_channel_dom_sf"/>
</dbReference>
<dbReference type="SUPFAM" id="SSF81324">
    <property type="entry name" value="Voltage-gated potassium channels"/>
    <property type="match status" value="1"/>
</dbReference>
<dbReference type="SMART" id="SM00225">
    <property type="entry name" value="BTB"/>
    <property type="match status" value="1"/>
</dbReference>
<dbReference type="InterPro" id="IPR003968">
    <property type="entry name" value="K_chnl_volt-dep_Kv"/>
</dbReference>
<dbReference type="FunFam" id="1.10.287.70:FF:000264">
    <property type="entry name" value="Potassium channel"/>
    <property type="match status" value="1"/>
</dbReference>
<keyword evidence="9" id="KW-0406">Ion transport</keyword>
<dbReference type="GO" id="GO:0008076">
    <property type="term" value="C:voltage-gated potassium channel complex"/>
    <property type="evidence" value="ECO:0007669"/>
    <property type="project" value="InterPro"/>
</dbReference>
<dbReference type="Pfam" id="PF00520">
    <property type="entry name" value="Ion_trans"/>
    <property type="match status" value="1"/>
</dbReference>
<dbReference type="Gene3D" id="3.30.710.10">
    <property type="entry name" value="Potassium Channel Kv1.1, Chain A"/>
    <property type="match status" value="1"/>
</dbReference>
<dbReference type="PANTHER" id="PTHR11537:SF113">
    <property type="entry name" value="POTASSIUM VOLTAGE-GATED CHANNEL PROTEIN SHAKER"/>
    <property type="match status" value="1"/>
</dbReference>
<dbReference type="InterPro" id="IPR003972">
    <property type="entry name" value="K_chnl_volt-dep_Kv1"/>
</dbReference>
<evidence type="ECO:0000313" key="15">
    <source>
        <dbReference type="EMBL" id="AWJ68228.1"/>
    </source>
</evidence>
<evidence type="ECO:0000256" key="3">
    <source>
        <dbReference type="ARBA" id="ARBA00022538"/>
    </source>
</evidence>
<evidence type="ECO:0000256" key="9">
    <source>
        <dbReference type="ARBA" id="ARBA00023065"/>
    </source>
</evidence>
<dbReference type="Gene3D" id="1.20.120.350">
    <property type="entry name" value="Voltage-gated potassium channels. Chain C"/>
    <property type="match status" value="1"/>
</dbReference>
<dbReference type="Gene3D" id="1.10.287.70">
    <property type="match status" value="1"/>
</dbReference>
<keyword evidence="3" id="KW-0633">Potassium transport</keyword>
<evidence type="ECO:0000256" key="7">
    <source>
        <dbReference type="ARBA" id="ARBA00022958"/>
    </source>
</evidence>
<evidence type="ECO:0000256" key="4">
    <source>
        <dbReference type="ARBA" id="ARBA00022692"/>
    </source>
</evidence>
<dbReference type="FunFam" id="3.30.710.10:FF:000053">
    <property type="entry name" value="potassium voltage-gated channel subfamily A member 4"/>
    <property type="match status" value="1"/>
</dbReference>